<proteinExistence type="predicted"/>
<name>A0A8K0WWX2_9HYPO</name>
<comment type="caution">
    <text evidence="2">The sequence shown here is derived from an EMBL/GenBank/DDBJ whole genome shotgun (WGS) entry which is preliminary data.</text>
</comment>
<organism evidence="2 3">
    <name type="scientific">Stachybotrys elegans</name>
    <dbReference type="NCBI Taxonomy" id="80388"/>
    <lineage>
        <taxon>Eukaryota</taxon>
        <taxon>Fungi</taxon>
        <taxon>Dikarya</taxon>
        <taxon>Ascomycota</taxon>
        <taxon>Pezizomycotina</taxon>
        <taxon>Sordariomycetes</taxon>
        <taxon>Hypocreomycetidae</taxon>
        <taxon>Hypocreales</taxon>
        <taxon>Stachybotryaceae</taxon>
        <taxon>Stachybotrys</taxon>
    </lineage>
</organism>
<feature type="region of interest" description="Disordered" evidence="1">
    <location>
        <begin position="1"/>
        <end position="20"/>
    </location>
</feature>
<accession>A0A8K0WWX2</accession>
<dbReference type="EMBL" id="JAGPNK010000002">
    <property type="protein sequence ID" value="KAH7326314.1"/>
    <property type="molecule type" value="Genomic_DNA"/>
</dbReference>
<sequence>MPAGLSFGPGSNNHRTQTDTRMKWFRPRETTMSPLPLPAPRRPHLCCVNPYLPAETVQAARSQPWVGAQLYLFWLDVETQVLALLSQLAQLALCSPCSLSPALGHVSPLEPSFVHVPFKLEDLFASAHLQLPSSSSSSVPQERAVPGLVLPSTPRSIADGVVLSPRGSIIAAEDELAFRCLQGSSSNYRHNATSHPHCPSAHATCSTNRGSAPASRTPAIVPSADRNPQSTIHLALFSVPCVYLPSSYAPLLAIHTLTPSSPYLLALPQRLQDRILNNVTRHTTQDPLALPPSCMYMSPQEGLHVANISPPCPGTHLPTCFSPPGPSRLPIPPLPASIVYLEVAYFPSHLASPQPYNLYANPPLPPCPGSVCLSSQLDL</sequence>
<evidence type="ECO:0000313" key="2">
    <source>
        <dbReference type="EMBL" id="KAH7326314.1"/>
    </source>
</evidence>
<gene>
    <name evidence="2" type="ORF">B0I35DRAFT_131457</name>
</gene>
<reference evidence="2" key="1">
    <citation type="journal article" date="2021" name="Nat. Commun.">
        <title>Genetic determinants of endophytism in the Arabidopsis root mycobiome.</title>
        <authorList>
            <person name="Mesny F."/>
            <person name="Miyauchi S."/>
            <person name="Thiergart T."/>
            <person name="Pickel B."/>
            <person name="Atanasova L."/>
            <person name="Karlsson M."/>
            <person name="Huettel B."/>
            <person name="Barry K.W."/>
            <person name="Haridas S."/>
            <person name="Chen C."/>
            <person name="Bauer D."/>
            <person name="Andreopoulos W."/>
            <person name="Pangilinan J."/>
            <person name="LaButti K."/>
            <person name="Riley R."/>
            <person name="Lipzen A."/>
            <person name="Clum A."/>
            <person name="Drula E."/>
            <person name="Henrissat B."/>
            <person name="Kohler A."/>
            <person name="Grigoriev I.V."/>
            <person name="Martin F.M."/>
            <person name="Hacquard S."/>
        </authorList>
    </citation>
    <scope>NUCLEOTIDE SEQUENCE</scope>
    <source>
        <strain evidence="2">MPI-CAGE-CH-0235</strain>
    </source>
</reference>
<dbReference type="Proteomes" id="UP000813444">
    <property type="component" value="Unassembled WGS sequence"/>
</dbReference>
<protein>
    <submittedName>
        <fullName evidence="2">Uncharacterized protein</fullName>
    </submittedName>
</protein>
<evidence type="ECO:0000256" key="1">
    <source>
        <dbReference type="SAM" id="MobiDB-lite"/>
    </source>
</evidence>
<evidence type="ECO:0000313" key="3">
    <source>
        <dbReference type="Proteomes" id="UP000813444"/>
    </source>
</evidence>
<dbReference type="AlphaFoldDB" id="A0A8K0WWX2"/>
<keyword evidence="3" id="KW-1185">Reference proteome</keyword>